<evidence type="ECO:0000313" key="1">
    <source>
        <dbReference type="EMBL" id="PIL26985.1"/>
    </source>
</evidence>
<accession>A0A2G8RZQ6</accession>
<organism evidence="1 2">
    <name type="scientific">Ganoderma sinense ZZ0214-1</name>
    <dbReference type="NCBI Taxonomy" id="1077348"/>
    <lineage>
        <taxon>Eukaryota</taxon>
        <taxon>Fungi</taxon>
        <taxon>Dikarya</taxon>
        <taxon>Basidiomycota</taxon>
        <taxon>Agaricomycotina</taxon>
        <taxon>Agaricomycetes</taxon>
        <taxon>Polyporales</taxon>
        <taxon>Polyporaceae</taxon>
        <taxon>Ganoderma</taxon>
    </lineage>
</organism>
<proteinExistence type="predicted"/>
<reference evidence="1 2" key="1">
    <citation type="journal article" date="2015" name="Sci. Rep.">
        <title>Chromosome-level genome map provides insights into diverse defense mechanisms in the medicinal fungus Ganoderma sinense.</title>
        <authorList>
            <person name="Zhu Y."/>
            <person name="Xu J."/>
            <person name="Sun C."/>
            <person name="Zhou S."/>
            <person name="Xu H."/>
            <person name="Nelson D.R."/>
            <person name="Qian J."/>
            <person name="Song J."/>
            <person name="Luo H."/>
            <person name="Xiang L."/>
            <person name="Li Y."/>
            <person name="Xu Z."/>
            <person name="Ji A."/>
            <person name="Wang L."/>
            <person name="Lu S."/>
            <person name="Hayward A."/>
            <person name="Sun W."/>
            <person name="Li X."/>
            <person name="Schwartz D.C."/>
            <person name="Wang Y."/>
            <person name="Chen S."/>
        </authorList>
    </citation>
    <scope>NUCLEOTIDE SEQUENCE [LARGE SCALE GENOMIC DNA]</scope>
    <source>
        <strain evidence="1 2">ZZ0214-1</strain>
    </source>
</reference>
<dbReference type="EMBL" id="AYKW01000034">
    <property type="protein sequence ID" value="PIL26985.1"/>
    <property type="molecule type" value="Genomic_DNA"/>
</dbReference>
<comment type="caution">
    <text evidence="1">The sequence shown here is derived from an EMBL/GenBank/DDBJ whole genome shotgun (WGS) entry which is preliminary data.</text>
</comment>
<sequence>MELVRQHTIIPVARDLCPALSYLVMNVVDGDMLYECWTRLSHVMQFRVAFTLRLYT</sequence>
<evidence type="ECO:0000313" key="2">
    <source>
        <dbReference type="Proteomes" id="UP000230002"/>
    </source>
</evidence>
<keyword evidence="2" id="KW-1185">Reference proteome</keyword>
<dbReference type="AlphaFoldDB" id="A0A2G8RZQ6"/>
<protein>
    <submittedName>
        <fullName evidence="1">Uncharacterized protein</fullName>
    </submittedName>
</protein>
<name>A0A2G8RZQ6_9APHY</name>
<dbReference type="OrthoDB" id="4177236at2759"/>
<gene>
    <name evidence="1" type="ORF">GSI_10123</name>
</gene>
<dbReference type="Proteomes" id="UP000230002">
    <property type="component" value="Unassembled WGS sequence"/>
</dbReference>